<dbReference type="RefSeq" id="WP_305013708.1">
    <property type="nucleotide sequence ID" value="NZ_JAUQSX010000014.1"/>
</dbReference>
<feature type="compositionally biased region" description="Low complexity" evidence="1">
    <location>
        <begin position="80"/>
        <end position="98"/>
    </location>
</feature>
<feature type="region of interest" description="Disordered" evidence="1">
    <location>
        <begin position="62"/>
        <end position="98"/>
    </location>
</feature>
<feature type="compositionally biased region" description="Polar residues" evidence="1">
    <location>
        <begin position="62"/>
        <end position="79"/>
    </location>
</feature>
<keyword evidence="2" id="KW-0732">Signal</keyword>
<dbReference type="PROSITE" id="PS51257">
    <property type="entry name" value="PROKAR_LIPOPROTEIN"/>
    <property type="match status" value="1"/>
</dbReference>
<proteinExistence type="predicted"/>
<evidence type="ECO:0000313" key="4">
    <source>
        <dbReference type="Proteomes" id="UP001167796"/>
    </source>
</evidence>
<protein>
    <submittedName>
        <fullName evidence="3">Uncharacterized protein</fullName>
    </submittedName>
</protein>
<evidence type="ECO:0000256" key="1">
    <source>
        <dbReference type="SAM" id="MobiDB-lite"/>
    </source>
</evidence>
<evidence type="ECO:0000313" key="3">
    <source>
        <dbReference type="EMBL" id="MDO7849038.1"/>
    </source>
</evidence>
<organism evidence="3 4">
    <name type="scientific">Hymenobacter mellowenesis</name>
    <dbReference type="NCBI Taxonomy" id="3063995"/>
    <lineage>
        <taxon>Bacteria</taxon>
        <taxon>Pseudomonadati</taxon>
        <taxon>Bacteroidota</taxon>
        <taxon>Cytophagia</taxon>
        <taxon>Cytophagales</taxon>
        <taxon>Hymenobacteraceae</taxon>
        <taxon>Hymenobacter</taxon>
    </lineage>
</organism>
<sequence length="137" mass="13971">MTNFPAKLALLLACALSSCAAERTLFGGPAGYEVRPADEPGPAGAVAIAKIKAKTVTLQIGTGNTASSTDNTKAGQKQGSAATAPRAASSNASEKSSGSPWLLNLMLVLGGALLGDWLASKLPASWLRWLPWRAAPP</sequence>
<comment type="caution">
    <text evidence="3">The sequence shown here is derived from an EMBL/GenBank/DDBJ whole genome shotgun (WGS) entry which is preliminary data.</text>
</comment>
<feature type="chain" id="PRO_5045094739" evidence="2">
    <location>
        <begin position="21"/>
        <end position="137"/>
    </location>
</feature>
<dbReference type="EMBL" id="JAUQSX010000014">
    <property type="protein sequence ID" value="MDO7849038.1"/>
    <property type="molecule type" value="Genomic_DNA"/>
</dbReference>
<name>A0ABT9AGP3_9BACT</name>
<dbReference type="Proteomes" id="UP001167796">
    <property type="component" value="Unassembled WGS sequence"/>
</dbReference>
<accession>A0ABT9AGP3</accession>
<gene>
    <name evidence="3" type="ORF">Q5H92_21920</name>
</gene>
<feature type="signal peptide" evidence="2">
    <location>
        <begin position="1"/>
        <end position="20"/>
    </location>
</feature>
<keyword evidence="4" id="KW-1185">Reference proteome</keyword>
<evidence type="ECO:0000256" key="2">
    <source>
        <dbReference type="SAM" id="SignalP"/>
    </source>
</evidence>
<reference evidence="3" key="1">
    <citation type="submission" date="2023-07" db="EMBL/GenBank/DDBJ databases">
        <authorList>
            <person name="Kim M.K."/>
        </authorList>
    </citation>
    <scope>NUCLEOTIDE SEQUENCE</scope>
    <source>
        <strain evidence="3">M29</strain>
    </source>
</reference>